<accession>A0AAF0U589</accession>
<sequence length="98" mass="10629">MGWTGELHWASTHANSGSVAADIYRLSLACSIYALWHERNEKPLVPLLQNGLAPAAAKPVSNPNQSSRLIPQSQKVCQMCRVGALVFLDVVLESLSNT</sequence>
<gene>
    <name evidence="1" type="ORF">MTR67_032819</name>
</gene>
<keyword evidence="2" id="KW-1185">Reference proteome</keyword>
<evidence type="ECO:0000313" key="1">
    <source>
        <dbReference type="EMBL" id="WMV39434.1"/>
    </source>
</evidence>
<organism evidence="1 2">
    <name type="scientific">Solanum verrucosum</name>
    <dbReference type="NCBI Taxonomy" id="315347"/>
    <lineage>
        <taxon>Eukaryota</taxon>
        <taxon>Viridiplantae</taxon>
        <taxon>Streptophyta</taxon>
        <taxon>Embryophyta</taxon>
        <taxon>Tracheophyta</taxon>
        <taxon>Spermatophyta</taxon>
        <taxon>Magnoliopsida</taxon>
        <taxon>eudicotyledons</taxon>
        <taxon>Gunneridae</taxon>
        <taxon>Pentapetalae</taxon>
        <taxon>asterids</taxon>
        <taxon>lamiids</taxon>
        <taxon>Solanales</taxon>
        <taxon>Solanaceae</taxon>
        <taxon>Solanoideae</taxon>
        <taxon>Solaneae</taxon>
        <taxon>Solanum</taxon>
    </lineage>
</organism>
<reference evidence="1" key="1">
    <citation type="submission" date="2023-08" db="EMBL/GenBank/DDBJ databases">
        <title>A de novo genome assembly of Solanum verrucosum Schlechtendal, a Mexican diploid species geographically isolated from the other diploid A-genome species in potato relatives.</title>
        <authorList>
            <person name="Hosaka K."/>
        </authorList>
    </citation>
    <scope>NUCLEOTIDE SEQUENCE</scope>
    <source>
        <tissue evidence="1">Young leaves</tissue>
    </source>
</reference>
<dbReference type="Proteomes" id="UP001234989">
    <property type="component" value="Chromosome 7"/>
</dbReference>
<protein>
    <submittedName>
        <fullName evidence="1">Uncharacterized protein</fullName>
    </submittedName>
</protein>
<proteinExistence type="predicted"/>
<dbReference type="AlphaFoldDB" id="A0AAF0U589"/>
<name>A0AAF0U589_SOLVR</name>
<dbReference type="EMBL" id="CP133618">
    <property type="protein sequence ID" value="WMV39434.1"/>
    <property type="molecule type" value="Genomic_DNA"/>
</dbReference>
<evidence type="ECO:0000313" key="2">
    <source>
        <dbReference type="Proteomes" id="UP001234989"/>
    </source>
</evidence>